<comment type="subunit">
    <text evidence="11">The system is composed of three essential subunits: KdpA, KdpB and KdpC.</text>
</comment>
<evidence type="ECO:0000256" key="1">
    <source>
        <dbReference type="ARBA" id="ARBA00022448"/>
    </source>
</evidence>
<keyword evidence="2 11" id="KW-1003">Cell membrane</keyword>
<accession>A0ABP7BXZ4</accession>
<protein>
    <recommendedName>
        <fullName evidence="11">Potassium-transporting ATPase KdpC subunit</fullName>
    </recommendedName>
    <alternativeName>
        <fullName evidence="11">ATP phosphohydrolase [potassium-transporting] C chain</fullName>
    </alternativeName>
    <alternativeName>
        <fullName evidence="11">Potassium-binding and translocating subunit C</fullName>
    </alternativeName>
    <alternativeName>
        <fullName evidence="11">Potassium-translocating ATPase C chain</fullName>
    </alternativeName>
</protein>
<evidence type="ECO:0000256" key="2">
    <source>
        <dbReference type="ARBA" id="ARBA00022475"/>
    </source>
</evidence>
<dbReference type="PIRSF" id="PIRSF001296">
    <property type="entry name" value="K_ATPase_KdpC"/>
    <property type="match status" value="1"/>
</dbReference>
<name>A0ABP7BXZ4_9MICO</name>
<feature type="compositionally biased region" description="Low complexity" evidence="12">
    <location>
        <begin position="85"/>
        <end position="99"/>
    </location>
</feature>
<evidence type="ECO:0000313" key="13">
    <source>
        <dbReference type="EMBL" id="GAA3671000.1"/>
    </source>
</evidence>
<comment type="caution">
    <text evidence="13">The sequence shown here is derived from an EMBL/GenBank/DDBJ whole genome shotgun (WGS) entry which is preliminary data.</text>
</comment>
<evidence type="ECO:0000256" key="6">
    <source>
        <dbReference type="ARBA" id="ARBA00022840"/>
    </source>
</evidence>
<keyword evidence="1 11" id="KW-0813">Transport</keyword>
<dbReference type="HAMAP" id="MF_00276">
    <property type="entry name" value="KdpC"/>
    <property type="match status" value="1"/>
</dbReference>
<comment type="similarity">
    <text evidence="11">Belongs to the KdpC family.</text>
</comment>
<evidence type="ECO:0000256" key="11">
    <source>
        <dbReference type="HAMAP-Rule" id="MF_00276"/>
    </source>
</evidence>
<dbReference type="PANTHER" id="PTHR30042">
    <property type="entry name" value="POTASSIUM-TRANSPORTING ATPASE C CHAIN"/>
    <property type="match status" value="1"/>
</dbReference>
<evidence type="ECO:0000256" key="7">
    <source>
        <dbReference type="ARBA" id="ARBA00022958"/>
    </source>
</evidence>
<proteinExistence type="inferred from homology"/>
<evidence type="ECO:0000256" key="3">
    <source>
        <dbReference type="ARBA" id="ARBA00022538"/>
    </source>
</evidence>
<feature type="region of interest" description="Disordered" evidence="12">
    <location>
        <begin position="65"/>
        <end position="104"/>
    </location>
</feature>
<dbReference type="EMBL" id="BAAAYV010000025">
    <property type="protein sequence ID" value="GAA3671000.1"/>
    <property type="molecule type" value="Genomic_DNA"/>
</dbReference>
<evidence type="ECO:0000256" key="4">
    <source>
        <dbReference type="ARBA" id="ARBA00022692"/>
    </source>
</evidence>
<evidence type="ECO:0000256" key="9">
    <source>
        <dbReference type="ARBA" id="ARBA00023065"/>
    </source>
</evidence>
<dbReference type="RefSeq" id="WP_221856880.1">
    <property type="nucleotide sequence ID" value="NZ_BAAAYV010000025.1"/>
</dbReference>
<keyword evidence="9 11" id="KW-0406">Ion transport</keyword>
<evidence type="ECO:0000256" key="5">
    <source>
        <dbReference type="ARBA" id="ARBA00022741"/>
    </source>
</evidence>
<keyword evidence="14" id="KW-1185">Reference proteome</keyword>
<dbReference type="Proteomes" id="UP001410795">
    <property type="component" value="Unassembled WGS sequence"/>
</dbReference>
<dbReference type="NCBIfam" id="NF001454">
    <property type="entry name" value="PRK00315.1"/>
    <property type="match status" value="1"/>
</dbReference>
<keyword evidence="5 11" id="KW-0547">Nucleotide-binding</keyword>
<dbReference type="NCBIfam" id="TIGR00681">
    <property type="entry name" value="kdpC"/>
    <property type="match status" value="1"/>
</dbReference>
<keyword evidence="7 11" id="KW-0630">Potassium</keyword>
<keyword evidence="4 11" id="KW-0812">Transmembrane</keyword>
<organism evidence="13 14">
    <name type="scientific">Microbacterium marinilacus</name>
    <dbReference type="NCBI Taxonomy" id="415209"/>
    <lineage>
        <taxon>Bacteria</taxon>
        <taxon>Bacillati</taxon>
        <taxon>Actinomycetota</taxon>
        <taxon>Actinomycetes</taxon>
        <taxon>Micrococcales</taxon>
        <taxon>Microbacteriaceae</taxon>
        <taxon>Microbacterium</taxon>
    </lineage>
</organism>
<keyword evidence="8 11" id="KW-1133">Transmembrane helix</keyword>
<feature type="transmembrane region" description="Helical" evidence="11">
    <location>
        <begin position="12"/>
        <end position="33"/>
    </location>
</feature>
<evidence type="ECO:0000256" key="8">
    <source>
        <dbReference type="ARBA" id="ARBA00022989"/>
    </source>
</evidence>
<dbReference type="PANTHER" id="PTHR30042:SF2">
    <property type="entry name" value="POTASSIUM-TRANSPORTING ATPASE KDPC SUBUNIT"/>
    <property type="match status" value="1"/>
</dbReference>
<keyword evidence="10 11" id="KW-0472">Membrane</keyword>
<evidence type="ECO:0000256" key="10">
    <source>
        <dbReference type="ARBA" id="ARBA00023136"/>
    </source>
</evidence>
<keyword evidence="6 11" id="KW-0067">ATP-binding</keyword>
<keyword evidence="3 11" id="KW-0633">Potassium transport</keyword>
<comment type="subcellular location">
    <subcellularLocation>
        <location evidence="11">Cell membrane</location>
        <topology evidence="11">Single-pass membrane protein</topology>
    </subcellularLocation>
</comment>
<evidence type="ECO:0000313" key="14">
    <source>
        <dbReference type="Proteomes" id="UP001410795"/>
    </source>
</evidence>
<evidence type="ECO:0000256" key="12">
    <source>
        <dbReference type="SAM" id="MobiDB-lite"/>
    </source>
</evidence>
<gene>
    <name evidence="11" type="primary">kdpC</name>
    <name evidence="13" type="ORF">GCM10022202_36630</name>
</gene>
<reference evidence="14" key="1">
    <citation type="journal article" date="2019" name="Int. J. Syst. Evol. Microbiol.">
        <title>The Global Catalogue of Microorganisms (GCM) 10K type strain sequencing project: providing services to taxonomists for standard genome sequencing and annotation.</title>
        <authorList>
            <consortium name="The Broad Institute Genomics Platform"/>
            <consortium name="The Broad Institute Genome Sequencing Center for Infectious Disease"/>
            <person name="Wu L."/>
            <person name="Ma J."/>
        </authorList>
    </citation>
    <scope>NUCLEOTIDE SEQUENCE [LARGE SCALE GENOMIC DNA]</scope>
    <source>
        <strain evidence="14">JCM 16546</strain>
    </source>
</reference>
<dbReference type="Pfam" id="PF02669">
    <property type="entry name" value="KdpC"/>
    <property type="match status" value="1"/>
</dbReference>
<dbReference type="InterPro" id="IPR003820">
    <property type="entry name" value="KdpC"/>
</dbReference>
<sequence>MNAATRSGGRTFWVATRTLLMFTVVLGIGYTLLITGIGQLVFPSQANGAALADENGDVVGSSLIGQSFTDEEGDPLPEYFQSRPSAAGDGYDGTSSSGTNQGPENEDLIAAIAERKTQIAEFNGVSEADVPADAVTASSSGLDPHISTAYAQIQVQRVAEERGLPQDEIEDLVAEWTKGPDLGYVGERVVNVVQLNLALDELEG</sequence>
<comment type="function">
    <text evidence="11">Part of the high-affinity ATP-driven potassium transport (or Kdp) system, which catalyzes the hydrolysis of ATP coupled with the electrogenic transport of potassium into the cytoplasm. This subunit acts as a catalytic chaperone that increases the ATP-binding affinity of the ATP-hydrolyzing subunit KdpB by the formation of a transient KdpB/KdpC/ATP ternary complex.</text>
</comment>